<dbReference type="PANTHER" id="PTHR12433:SF11">
    <property type="entry name" value="MEDIATOR OF RNA POLYMERASE II TRANSCRIPTION SUBUNIT 25"/>
    <property type="match status" value="1"/>
</dbReference>
<dbReference type="Gene3D" id="2.40.290.30">
    <property type="entry name" value="Mediator complex subunit 25, ACID domain"/>
    <property type="match status" value="1"/>
</dbReference>
<evidence type="ECO:0000256" key="4">
    <source>
        <dbReference type="ARBA" id="ARBA00023015"/>
    </source>
</evidence>
<evidence type="ECO:0000313" key="12">
    <source>
        <dbReference type="EMBL" id="KAK6637592.1"/>
    </source>
</evidence>
<keyword evidence="13" id="KW-1185">Reference proteome</keyword>
<feature type="compositionally biased region" description="Polar residues" evidence="9">
    <location>
        <begin position="743"/>
        <end position="758"/>
    </location>
</feature>
<feature type="compositionally biased region" description="Polar residues" evidence="9">
    <location>
        <begin position="228"/>
        <end position="267"/>
    </location>
</feature>
<dbReference type="Pfam" id="PF11265">
    <property type="entry name" value="Med25_VWA"/>
    <property type="match status" value="1"/>
</dbReference>
<dbReference type="EMBL" id="JAWJWF010000002">
    <property type="protein sequence ID" value="KAK6637592.1"/>
    <property type="molecule type" value="Genomic_DNA"/>
</dbReference>
<reference evidence="12 13" key="1">
    <citation type="submission" date="2023-09" db="EMBL/GenBank/DDBJ databases">
        <title>Genomes of two closely related lineages of the louse Polyplax serrata with different host specificities.</title>
        <authorList>
            <person name="Martinu J."/>
            <person name="Tarabai H."/>
            <person name="Stefka J."/>
            <person name="Hypsa V."/>
        </authorList>
    </citation>
    <scope>NUCLEOTIDE SEQUENCE [LARGE SCALE GENOMIC DNA]</scope>
    <source>
        <strain evidence="12">98ZLc_SE</strain>
    </source>
</reference>
<protein>
    <recommendedName>
        <fullName evidence="3">Mediator of RNA polymerase II transcription subunit 25</fullName>
    </recommendedName>
    <alternativeName>
        <fullName evidence="8">Mediator complex subunit 25</fullName>
    </alternativeName>
</protein>
<feature type="compositionally biased region" description="Low complexity" evidence="9">
    <location>
        <begin position="503"/>
        <end position="522"/>
    </location>
</feature>
<feature type="compositionally biased region" description="Polar residues" evidence="9">
    <location>
        <begin position="599"/>
        <end position="617"/>
    </location>
</feature>
<evidence type="ECO:0000256" key="3">
    <source>
        <dbReference type="ARBA" id="ARBA00019694"/>
    </source>
</evidence>
<feature type="compositionally biased region" description="Gly residues" evidence="9">
    <location>
        <begin position="781"/>
        <end position="799"/>
    </location>
</feature>
<evidence type="ECO:0000256" key="8">
    <source>
        <dbReference type="ARBA" id="ARBA00031958"/>
    </source>
</evidence>
<evidence type="ECO:0000259" key="11">
    <source>
        <dbReference type="Pfam" id="PF11265"/>
    </source>
</evidence>
<keyword evidence="7" id="KW-0539">Nucleus</keyword>
<feature type="region of interest" description="Disordered" evidence="9">
    <location>
        <begin position="910"/>
        <end position="945"/>
    </location>
</feature>
<feature type="compositionally biased region" description="Low complexity" evidence="9">
    <location>
        <begin position="531"/>
        <end position="576"/>
    </location>
</feature>
<evidence type="ECO:0000256" key="5">
    <source>
        <dbReference type="ARBA" id="ARBA00023159"/>
    </source>
</evidence>
<evidence type="ECO:0000256" key="7">
    <source>
        <dbReference type="ARBA" id="ARBA00023242"/>
    </source>
</evidence>
<feature type="compositionally biased region" description="Gly residues" evidence="9">
    <location>
        <begin position="493"/>
        <end position="502"/>
    </location>
</feature>
<feature type="region of interest" description="Disordered" evidence="9">
    <location>
        <begin position="743"/>
        <end position="825"/>
    </location>
</feature>
<evidence type="ECO:0000256" key="1">
    <source>
        <dbReference type="ARBA" id="ARBA00004123"/>
    </source>
</evidence>
<accession>A0ABR1BB82</accession>
<dbReference type="InterPro" id="IPR021394">
    <property type="entry name" value="Med25_PTOV"/>
</dbReference>
<comment type="similarity">
    <text evidence="2">Belongs to the Mediator complex subunit 25 family.</text>
</comment>
<evidence type="ECO:0000259" key="10">
    <source>
        <dbReference type="Pfam" id="PF11232"/>
    </source>
</evidence>
<dbReference type="Pfam" id="PF11232">
    <property type="entry name" value="Med25"/>
    <property type="match status" value="1"/>
</dbReference>
<keyword evidence="4" id="KW-0805">Transcription regulation</keyword>
<dbReference type="PANTHER" id="PTHR12433">
    <property type="entry name" value="MEDIATOR OF RNA POLYMERASE II TRANSCRIPTION SUBUNIT 25"/>
    <property type="match status" value="1"/>
</dbReference>
<gene>
    <name evidence="12" type="ORF">RUM44_008014</name>
</gene>
<proteinExistence type="inferred from homology"/>
<feature type="compositionally biased region" description="Low complexity" evidence="9">
    <location>
        <begin position="910"/>
        <end position="939"/>
    </location>
</feature>
<evidence type="ECO:0000256" key="2">
    <source>
        <dbReference type="ARBA" id="ARBA00009102"/>
    </source>
</evidence>
<sequence length="993" mass="107558">MVVGMNEHAMQADIVFVIEGTAINGAYLNDLKTNYLMPTLEYFSQGNIEDRDYVCESTSTLYGVVVYHAADILPKSSCDCYGPFSSPYKLLMTLDKLELIGGKGESHANIAEGLATALQAFEDFQQKREGTNIVPQKHCLLVCNSPPYFMPVMESSTYAGLTTDQLAVILNEQNINLSILSPRKIPAIFKLFEKAGGDLNQSQNKNYAKDPRHLVLLKGFSLKERPLSPTSGANTNIPIPSLPSPIQNDGSPMTTMPQMVQQGQQHTAPPGYRPTQQATQVLAQQQAQVQQQQAPQQQQQQQPQQQQPQQPPQGQMPGRPSFQPAGPPGYPGIRNQGTRWPMNFPGPLPQQRTFINAQAGPGTPGQGSALIAQLTQPPSSQFPAQRMEGPVLNHQIIQQQQQQQPQIRMSGMTIGPQGGQIAHGQIGNVTMNSQGVMGQGIGPQGNIVQQGPMSQNVMGGAGGMMPPGMMAQNIQNQGQGMPGPNAQQLQGAVTGGMQGAQGGQPATFQGQQGQVIGPPGSQGMQGGGNMGMQTNQPQGMPGQNQAGQNTAGQQTQPPTSQQQQQGGVQQVGPVPGVTVRERRTIWQGVLEWIEKGKTPNDNQKVTKQVPCQVSSTPKDGEPDLKADSWPQKLIMQLMPKQLIGNIGGIYLKNSTSVLFHPQPCEALDSLTTVMSSGFAGCVHFTSAPTAAACDIKVLILLYTVEKRAYLGFIPNDQVAFVDRLRKVIQQQKSTQALMRQNQVGAAGNSPNPTGQTPPISAAGPPTSQPGMMMSQANTMAMGGGQITQGPDGHMGGVQGMGPNPGPGQGRGGPIMGGPPQRPPFNQLEAARQQNLAKIQQLQQTLEAAQQQEMQYKSQLEIINHMKIQQIQQNLEQAQQQEVHYQAQQAQMEQEQKQQYRAQIQQRQLAPQQIQQQQQGGNPQQQQQQQNQQRMMRPQLSGNPGLRHLLQQQQPTFRQHVMGMGQMPQRPGGPGGPGQPNQQFDDVSNFDFLN</sequence>
<organism evidence="12 13">
    <name type="scientific">Polyplax serrata</name>
    <name type="common">Common mouse louse</name>
    <dbReference type="NCBI Taxonomy" id="468196"/>
    <lineage>
        <taxon>Eukaryota</taxon>
        <taxon>Metazoa</taxon>
        <taxon>Ecdysozoa</taxon>
        <taxon>Arthropoda</taxon>
        <taxon>Hexapoda</taxon>
        <taxon>Insecta</taxon>
        <taxon>Pterygota</taxon>
        <taxon>Neoptera</taxon>
        <taxon>Paraneoptera</taxon>
        <taxon>Psocodea</taxon>
        <taxon>Troctomorpha</taxon>
        <taxon>Phthiraptera</taxon>
        <taxon>Anoplura</taxon>
        <taxon>Polyplacidae</taxon>
        <taxon>Polyplax</taxon>
    </lineage>
</organism>
<dbReference type="InterPro" id="IPR038196">
    <property type="entry name" value="Med25_PTOV_sf"/>
</dbReference>
<keyword evidence="6" id="KW-0804">Transcription</keyword>
<feature type="domain" description="Mediator of RNA polymerase II transcription subunit 25 von Willebrand factor type A" evidence="11">
    <location>
        <begin position="9"/>
        <end position="220"/>
    </location>
</feature>
<feature type="region of interest" description="Disordered" evidence="9">
    <location>
        <begin position="599"/>
        <end position="624"/>
    </location>
</feature>
<dbReference type="InterPro" id="IPR021419">
    <property type="entry name" value="Mediator_Med25_VWA"/>
</dbReference>
<feature type="domain" description="Mediator complex subunit Med25 PTOV" evidence="10">
    <location>
        <begin position="581"/>
        <end position="732"/>
    </location>
</feature>
<feature type="compositionally biased region" description="Low complexity" evidence="9">
    <location>
        <begin position="274"/>
        <end position="308"/>
    </location>
</feature>
<comment type="subcellular location">
    <subcellularLocation>
        <location evidence="1">Nucleus</location>
    </subcellularLocation>
</comment>
<feature type="compositionally biased region" description="Gly residues" evidence="9">
    <location>
        <begin position="806"/>
        <end position="815"/>
    </location>
</feature>
<evidence type="ECO:0000256" key="6">
    <source>
        <dbReference type="ARBA" id="ARBA00023163"/>
    </source>
</evidence>
<feature type="region of interest" description="Disordered" evidence="9">
    <location>
        <begin position="225"/>
        <end position="370"/>
    </location>
</feature>
<dbReference type="Proteomes" id="UP001359485">
    <property type="component" value="Unassembled WGS sequence"/>
</dbReference>
<comment type="caution">
    <text evidence="12">The sequence shown here is derived from an EMBL/GenBank/DDBJ whole genome shotgun (WGS) entry which is preliminary data.</text>
</comment>
<evidence type="ECO:0000256" key="9">
    <source>
        <dbReference type="SAM" id="MobiDB-lite"/>
    </source>
</evidence>
<keyword evidence="5" id="KW-0010">Activator</keyword>
<feature type="region of interest" description="Disordered" evidence="9">
    <location>
        <begin position="470"/>
        <end position="576"/>
    </location>
</feature>
<evidence type="ECO:0000313" key="13">
    <source>
        <dbReference type="Proteomes" id="UP001359485"/>
    </source>
</evidence>
<name>A0ABR1BB82_POLSC</name>
<feature type="region of interest" description="Disordered" evidence="9">
    <location>
        <begin position="962"/>
        <end position="993"/>
    </location>
</feature>
<feature type="compositionally biased region" description="Polar residues" evidence="9">
    <location>
        <begin position="472"/>
        <end position="489"/>
    </location>
</feature>